<dbReference type="Proteomes" id="UP000219338">
    <property type="component" value="Unassembled WGS sequence"/>
</dbReference>
<keyword evidence="2" id="KW-1185">Reference proteome</keyword>
<dbReference type="OrthoDB" id="3227112at2759"/>
<evidence type="ECO:0000313" key="1">
    <source>
        <dbReference type="EMBL" id="SJL09529.1"/>
    </source>
</evidence>
<proteinExistence type="predicted"/>
<dbReference type="EMBL" id="FUEG01000010">
    <property type="protein sequence ID" value="SJL09529.1"/>
    <property type="molecule type" value="Genomic_DNA"/>
</dbReference>
<organism evidence="1 2">
    <name type="scientific">Armillaria ostoyae</name>
    <name type="common">Armillaria root rot fungus</name>
    <dbReference type="NCBI Taxonomy" id="47428"/>
    <lineage>
        <taxon>Eukaryota</taxon>
        <taxon>Fungi</taxon>
        <taxon>Dikarya</taxon>
        <taxon>Basidiomycota</taxon>
        <taxon>Agaricomycotina</taxon>
        <taxon>Agaricomycetes</taxon>
        <taxon>Agaricomycetidae</taxon>
        <taxon>Agaricales</taxon>
        <taxon>Marasmiineae</taxon>
        <taxon>Physalacriaceae</taxon>
        <taxon>Armillaria</taxon>
    </lineage>
</organism>
<gene>
    <name evidence="1" type="ORF">ARMOST_12908</name>
</gene>
<sequence>MFSEDAKPKSDICPTTRLQGGFVMDSATAIDWVSRIRGRRLTMEHITLVWETIEDKVQEFGSRFSLVGPVPYAEFMVVTRRLTFRSGYLGMDPKEIPRFHEAEKERIARELLKDEGLGHLEFATRLD</sequence>
<name>A0A284RLA5_ARMOS</name>
<accession>A0A284RLA5</accession>
<protein>
    <submittedName>
        <fullName evidence="1">Uncharacterized protein</fullName>
    </submittedName>
</protein>
<dbReference type="OMA" id="MFSEDAK"/>
<reference evidence="2" key="1">
    <citation type="journal article" date="2017" name="Nat. Ecol. Evol.">
        <title>Genome expansion and lineage-specific genetic innovations in the forest pathogenic fungi Armillaria.</title>
        <authorList>
            <person name="Sipos G."/>
            <person name="Prasanna A.N."/>
            <person name="Walter M.C."/>
            <person name="O'Connor E."/>
            <person name="Balint B."/>
            <person name="Krizsan K."/>
            <person name="Kiss B."/>
            <person name="Hess J."/>
            <person name="Varga T."/>
            <person name="Slot J."/>
            <person name="Riley R."/>
            <person name="Boka B."/>
            <person name="Rigling D."/>
            <person name="Barry K."/>
            <person name="Lee J."/>
            <person name="Mihaltcheva S."/>
            <person name="LaButti K."/>
            <person name="Lipzen A."/>
            <person name="Waldron R."/>
            <person name="Moloney N.M."/>
            <person name="Sperisen C."/>
            <person name="Kredics L."/>
            <person name="Vagvoelgyi C."/>
            <person name="Patrignani A."/>
            <person name="Fitzpatrick D."/>
            <person name="Nagy I."/>
            <person name="Doyle S."/>
            <person name="Anderson J.B."/>
            <person name="Grigoriev I.V."/>
            <person name="Gueldener U."/>
            <person name="Muensterkoetter M."/>
            <person name="Nagy L.G."/>
        </authorList>
    </citation>
    <scope>NUCLEOTIDE SEQUENCE [LARGE SCALE GENOMIC DNA]</scope>
    <source>
        <strain evidence="2">C18/9</strain>
    </source>
</reference>
<dbReference type="AlphaFoldDB" id="A0A284RLA5"/>
<evidence type="ECO:0000313" key="2">
    <source>
        <dbReference type="Proteomes" id="UP000219338"/>
    </source>
</evidence>